<evidence type="ECO:0000259" key="12">
    <source>
        <dbReference type="Pfam" id="PF12026"/>
    </source>
</evidence>
<sequence>MRVRLSSCSVDSRGSGADYTGGAEGLYEELLLDLDSALELLVKLQQEVSRTSSRLLAFVSSTWRQKDSLHKRIYDIKVACVELNKALGEYVDFAQGTLANSARLSDKKLVSRLVRHVTPIQQHKQNFSQALRGLEEMKWQVNLLVEPVEPGTSDDLGTIINLAKELVPDAKKLGSLIQGNSSLLFKRSSDFAAHSRNATTPAEIHVASKPPIVPKTRGIAQTRHCRRKRRWRRARTLQQRPLPALPTPERPLPPPPQHQHQQQQQKGKDSDLAGALDNLSDIAHKGEQSRLADDRDYSDLIQEYDYVQLEARDVAAQQQGLEAPAKAAAVATDSTGCVYGPGKTPQHLKTVSEDFPKQLADVDLVPTKRMRQDRGQHDRELQRTGHNRRRTGRARAENSSQPEWLPFASPTQPPPRYLSSDFSSTVLEPSDKQVLVYYSGQLETHATLLTNAIDAFFTCIENNEPPKVFISNSKFVIVTAHKLVYISDALHRSLANCEVRNKVMHCANHMCECLKISVQATKVAALQYPSVPAVQEMVDRVVDVSHAAHELKLVITQASAL</sequence>
<dbReference type="Gene3D" id="1.20.120.830">
    <property type="entry name" value="Serine-rich domain"/>
    <property type="match status" value="1"/>
</dbReference>
<dbReference type="InterPro" id="IPR021901">
    <property type="entry name" value="CAS_C"/>
</dbReference>
<dbReference type="PANTHER" id="PTHR10654:SF18">
    <property type="entry name" value="IP17195P"/>
    <property type="match status" value="1"/>
</dbReference>
<dbReference type="InterPro" id="IPR037362">
    <property type="entry name" value="CAS_fam"/>
</dbReference>
<dbReference type="OrthoDB" id="5983572at2759"/>
<feature type="compositionally biased region" description="Basic residues" evidence="10">
    <location>
        <begin position="223"/>
        <end position="235"/>
    </location>
</feature>
<evidence type="ECO:0000256" key="2">
    <source>
        <dbReference type="ARBA" id="ARBA00004496"/>
    </source>
</evidence>
<dbReference type="Gene3D" id="1.20.120.230">
    <property type="entry name" value="Alpha-catenin/vinculin-like"/>
    <property type="match status" value="1"/>
</dbReference>
<evidence type="ECO:0000259" key="11">
    <source>
        <dbReference type="Pfam" id="PF08824"/>
    </source>
</evidence>
<keyword evidence="6" id="KW-0597">Phosphoprotein</keyword>
<dbReference type="FunFam" id="1.20.120.230:FF:000001">
    <property type="entry name" value="Breast cancer anti-estrogen resistance 1"/>
    <property type="match status" value="1"/>
</dbReference>
<protein>
    <recommendedName>
        <fullName evidence="15">Breast cancer anti-estrogen resistance protein 1</fullName>
    </recommendedName>
</protein>
<comment type="similarity">
    <text evidence="3">Belongs to the CAS family.</text>
</comment>
<comment type="subcellular location">
    <subcellularLocation>
        <location evidence="1">Cell junction</location>
        <location evidence="1">Focal adhesion</location>
    </subcellularLocation>
    <subcellularLocation>
        <location evidence="2">Cytoplasm</location>
    </subcellularLocation>
</comment>
<reference evidence="13 14" key="1">
    <citation type="submission" date="2018-04" db="EMBL/GenBank/DDBJ databases">
        <title>The genome of golden apple snail Pomacea canaliculata provides insight into stress tolerance and invasive adaptation.</title>
        <authorList>
            <person name="Liu C."/>
            <person name="Liu B."/>
            <person name="Ren Y."/>
            <person name="Zhang Y."/>
            <person name="Wang H."/>
            <person name="Li S."/>
            <person name="Jiang F."/>
            <person name="Yin L."/>
            <person name="Zhang G."/>
            <person name="Qian W."/>
            <person name="Fan W."/>
        </authorList>
    </citation>
    <scope>NUCLEOTIDE SEQUENCE [LARGE SCALE GENOMIC DNA]</scope>
    <source>
        <strain evidence="13">SZHN2017</strain>
        <tissue evidence="13">Muscle</tissue>
    </source>
</reference>
<dbReference type="GO" id="GO:0007155">
    <property type="term" value="P:cell adhesion"/>
    <property type="evidence" value="ECO:0007669"/>
    <property type="project" value="UniProtKB-KW"/>
</dbReference>
<dbReference type="InterPro" id="IPR014928">
    <property type="entry name" value="Serine_rich_dom"/>
</dbReference>
<dbReference type="CDD" id="cd11564">
    <property type="entry name" value="FAT-like_CAS_C"/>
    <property type="match status" value="1"/>
</dbReference>
<dbReference type="FunFam" id="1.20.120.830:FF:000001">
    <property type="entry name" value="BCAR1 scaffold protein, Cas family member"/>
    <property type="match status" value="1"/>
</dbReference>
<feature type="domain" description="CAS family C-terminal" evidence="12">
    <location>
        <begin position="298"/>
        <end position="554"/>
    </location>
</feature>
<evidence type="ECO:0000313" key="13">
    <source>
        <dbReference type="EMBL" id="PVD21364.1"/>
    </source>
</evidence>
<dbReference type="GO" id="GO:0005886">
    <property type="term" value="C:plasma membrane"/>
    <property type="evidence" value="ECO:0007669"/>
    <property type="project" value="TreeGrafter"/>
</dbReference>
<dbReference type="Pfam" id="PF08824">
    <property type="entry name" value="Serine_rich"/>
    <property type="match status" value="1"/>
</dbReference>
<evidence type="ECO:0000256" key="7">
    <source>
        <dbReference type="ARBA" id="ARBA00022889"/>
    </source>
</evidence>
<organism evidence="13 14">
    <name type="scientific">Pomacea canaliculata</name>
    <name type="common">Golden apple snail</name>
    <dbReference type="NCBI Taxonomy" id="400727"/>
    <lineage>
        <taxon>Eukaryota</taxon>
        <taxon>Metazoa</taxon>
        <taxon>Spiralia</taxon>
        <taxon>Lophotrochozoa</taxon>
        <taxon>Mollusca</taxon>
        <taxon>Gastropoda</taxon>
        <taxon>Caenogastropoda</taxon>
        <taxon>Architaenioglossa</taxon>
        <taxon>Ampullarioidea</taxon>
        <taxon>Ampullariidae</taxon>
        <taxon>Pomacea</taxon>
    </lineage>
</organism>
<accession>A0A2T7NJM1</accession>
<feature type="region of interest" description="Disordered" evidence="10">
    <location>
        <begin position="209"/>
        <end position="272"/>
    </location>
</feature>
<evidence type="ECO:0000256" key="1">
    <source>
        <dbReference type="ARBA" id="ARBA00004246"/>
    </source>
</evidence>
<evidence type="ECO:0000256" key="5">
    <source>
        <dbReference type="ARBA" id="ARBA00022490"/>
    </source>
</evidence>
<gene>
    <name evidence="13" type="ORF">C0Q70_19537</name>
</gene>
<evidence type="ECO:0000256" key="9">
    <source>
        <dbReference type="SAM" id="Coils"/>
    </source>
</evidence>
<feature type="domain" description="Serine rich protein interaction" evidence="11">
    <location>
        <begin position="32"/>
        <end position="187"/>
    </location>
</feature>
<name>A0A2T7NJM1_POMCA</name>
<proteinExistence type="inferred from homology"/>
<dbReference type="EMBL" id="PZQS01000012">
    <property type="protein sequence ID" value="PVD21364.1"/>
    <property type="molecule type" value="Genomic_DNA"/>
</dbReference>
<dbReference type="InterPro" id="IPR038319">
    <property type="entry name" value="Serine_rich_sf"/>
</dbReference>
<dbReference type="Pfam" id="PF12026">
    <property type="entry name" value="CAS_C"/>
    <property type="match status" value="1"/>
</dbReference>
<comment type="caution">
    <text evidence="13">The sequence shown here is derived from an EMBL/GenBank/DDBJ whole genome shotgun (WGS) entry which is preliminary data.</text>
</comment>
<keyword evidence="9" id="KW-0175">Coiled coil</keyword>
<feature type="compositionally biased region" description="Pro residues" evidence="10">
    <location>
        <begin position="243"/>
        <end position="257"/>
    </location>
</feature>
<dbReference type="AlphaFoldDB" id="A0A2T7NJM1"/>
<dbReference type="STRING" id="400727.A0A2T7NJM1"/>
<keyword evidence="14" id="KW-1185">Reference proteome</keyword>
<evidence type="ECO:0000256" key="3">
    <source>
        <dbReference type="ARBA" id="ARBA00007848"/>
    </source>
</evidence>
<keyword evidence="4" id="KW-0728">SH3 domain</keyword>
<dbReference type="GO" id="GO:0007169">
    <property type="term" value="P:cell surface receptor protein tyrosine kinase signaling pathway"/>
    <property type="evidence" value="ECO:0007669"/>
    <property type="project" value="TreeGrafter"/>
</dbReference>
<dbReference type="Proteomes" id="UP000245119">
    <property type="component" value="Linkage Group LG12"/>
</dbReference>
<keyword evidence="5" id="KW-0963">Cytoplasm</keyword>
<feature type="region of interest" description="Disordered" evidence="10">
    <location>
        <begin position="366"/>
        <end position="412"/>
    </location>
</feature>
<evidence type="ECO:0000313" key="14">
    <source>
        <dbReference type="Proteomes" id="UP000245119"/>
    </source>
</evidence>
<dbReference type="GO" id="GO:0016477">
    <property type="term" value="P:cell migration"/>
    <property type="evidence" value="ECO:0007669"/>
    <property type="project" value="TreeGrafter"/>
</dbReference>
<keyword evidence="8" id="KW-0965">Cell junction</keyword>
<dbReference type="GO" id="GO:0005925">
    <property type="term" value="C:focal adhesion"/>
    <property type="evidence" value="ECO:0007669"/>
    <property type="project" value="UniProtKB-SubCell"/>
</dbReference>
<evidence type="ECO:0000256" key="4">
    <source>
        <dbReference type="ARBA" id="ARBA00022443"/>
    </source>
</evidence>
<evidence type="ECO:0000256" key="10">
    <source>
        <dbReference type="SAM" id="MobiDB-lite"/>
    </source>
</evidence>
<evidence type="ECO:0008006" key="15">
    <source>
        <dbReference type="Google" id="ProtNLM"/>
    </source>
</evidence>
<feature type="coiled-coil region" evidence="9">
    <location>
        <begin position="27"/>
        <end position="54"/>
    </location>
</feature>
<dbReference type="PANTHER" id="PTHR10654">
    <property type="entry name" value="CAS SCAFFOLDING PROTEIN"/>
    <property type="match status" value="1"/>
</dbReference>
<evidence type="ECO:0000256" key="6">
    <source>
        <dbReference type="ARBA" id="ARBA00022553"/>
    </source>
</evidence>
<dbReference type="GO" id="GO:0005737">
    <property type="term" value="C:cytoplasm"/>
    <property type="evidence" value="ECO:0007669"/>
    <property type="project" value="UniProtKB-SubCell"/>
</dbReference>
<feature type="compositionally biased region" description="Basic and acidic residues" evidence="10">
    <location>
        <begin position="370"/>
        <end position="383"/>
    </location>
</feature>
<keyword evidence="7" id="KW-0130">Cell adhesion</keyword>
<evidence type="ECO:0000256" key="8">
    <source>
        <dbReference type="ARBA" id="ARBA00022949"/>
    </source>
</evidence>